<dbReference type="Gene3D" id="3.40.190.10">
    <property type="entry name" value="Periplasmic binding protein-like II"/>
    <property type="match status" value="2"/>
</dbReference>
<feature type="signal peptide" evidence="2">
    <location>
        <begin position="1"/>
        <end position="31"/>
    </location>
</feature>
<evidence type="ECO:0000256" key="2">
    <source>
        <dbReference type="SAM" id="SignalP"/>
    </source>
</evidence>
<evidence type="ECO:0000313" key="3">
    <source>
        <dbReference type="EMBL" id="KOS53729.1"/>
    </source>
</evidence>
<dbReference type="Pfam" id="PF13416">
    <property type="entry name" value="SBP_bac_8"/>
    <property type="match status" value="1"/>
</dbReference>
<dbReference type="PANTHER" id="PTHR30006:SF25">
    <property type="entry name" value="PHOSPHOGLYCERATE TRANSPORT REGULATORY PROTEIN PGTC"/>
    <property type="match status" value="1"/>
</dbReference>
<dbReference type="Proteomes" id="UP000037712">
    <property type="component" value="Unassembled WGS sequence"/>
</dbReference>
<accession>A0A0M8PJZ7</accession>
<dbReference type="RefSeq" id="WP_054374860.1">
    <property type="nucleotide sequence ID" value="NZ_AZYO01000096.1"/>
</dbReference>
<comment type="caution">
    <text evidence="3">The sequence shown here is derived from an EMBL/GenBank/DDBJ whole genome shotgun (WGS) entry which is preliminary data.</text>
</comment>
<keyword evidence="1 2" id="KW-0732">Signal</keyword>
<organism evidence="3 4">
    <name type="scientific">Rhodococcus rhodochrous KG-21</name>
    <dbReference type="NCBI Taxonomy" id="1441923"/>
    <lineage>
        <taxon>Bacteria</taxon>
        <taxon>Bacillati</taxon>
        <taxon>Actinomycetota</taxon>
        <taxon>Actinomycetes</taxon>
        <taxon>Mycobacteriales</taxon>
        <taxon>Nocardiaceae</taxon>
        <taxon>Rhodococcus</taxon>
    </lineage>
</organism>
<reference evidence="4" key="2">
    <citation type="submission" date="2015-01" db="EMBL/GenBank/DDBJ databases">
        <title>Draft genome sequence of potential hydrocarbon metabolising strain of Rhodococcus rhodochrous.</title>
        <authorList>
            <person name="Aggarwal R.K."/>
            <person name="Dawar C."/>
        </authorList>
    </citation>
    <scope>NUCLEOTIDE SEQUENCE [LARGE SCALE GENOMIC DNA]</scope>
    <source>
        <strain evidence="4">KG-21</strain>
    </source>
</reference>
<protein>
    <recommendedName>
        <fullName evidence="5">ABC transporter substrate-binding protein</fullName>
    </recommendedName>
</protein>
<feature type="chain" id="PRO_5039397386" description="ABC transporter substrate-binding protein" evidence="2">
    <location>
        <begin position="32"/>
        <end position="331"/>
    </location>
</feature>
<dbReference type="GO" id="GO:0030288">
    <property type="term" value="C:outer membrane-bounded periplasmic space"/>
    <property type="evidence" value="ECO:0007669"/>
    <property type="project" value="TreeGrafter"/>
</dbReference>
<name>A0A0M8PJZ7_RHORH</name>
<gene>
    <name evidence="3" type="ORF">Z051_24010</name>
</gene>
<evidence type="ECO:0008006" key="5">
    <source>
        <dbReference type="Google" id="ProtNLM"/>
    </source>
</evidence>
<dbReference type="PANTHER" id="PTHR30006">
    <property type="entry name" value="THIAMINE-BINDING PERIPLASMIC PROTEIN-RELATED"/>
    <property type="match status" value="1"/>
</dbReference>
<proteinExistence type="predicted"/>
<dbReference type="AlphaFoldDB" id="A0A0M8PJZ7"/>
<dbReference type="SUPFAM" id="SSF53850">
    <property type="entry name" value="Periplasmic binding protein-like II"/>
    <property type="match status" value="1"/>
</dbReference>
<evidence type="ECO:0000313" key="4">
    <source>
        <dbReference type="Proteomes" id="UP000037712"/>
    </source>
</evidence>
<dbReference type="InterPro" id="IPR006059">
    <property type="entry name" value="SBP"/>
</dbReference>
<sequence length="331" mass="35674">MKNPNRLAGIFLSVAVTAGALSACSSGSASGDPNKITVYSTMIPAVQARLAETFEAETGIAVESVRIQSSQLTKRFDEEYRANRPVADVLTMNEELYALDAAQADMFADLSDVPGMSELSAEWRLNEYTFIPTFAPNKVAYSKAKVAPELVPTSWRDLLNPEFKGQILISDPRTNPELSCKLLDALAEQEGEDFLSQLAGQDLRLVTSSTPGMEDLAGGNGMLLNQSYDMNLLAYEDKGSPLGLTEPFDPVVGLEFFTQVPANAPNPDGARKWVEFLLSDEGQALTNEGVGVSPLGEQVPGSLTMPGNRAMPDAKEAVDTCPRYLDLLGIE</sequence>
<evidence type="ECO:0000256" key="1">
    <source>
        <dbReference type="ARBA" id="ARBA00022729"/>
    </source>
</evidence>
<dbReference type="PROSITE" id="PS51257">
    <property type="entry name" value="PROKAR_LIPOPROTEIN"/>
    <property type="match status" value="1"/>
</dbReference>
<dbReference type="PATRIC" id="fig|1441923.3.peg.5219"/>
<dbReference type="EMBL" id="AZYO01000096">
    <property type="protein sequence ID" value="KOS53729.1"/>
    <property type="molecule type" value="Genomic_DNA"/>
</dbReference>
<reference evidence="3 4" key="1">
    <citation type="journal article" date="2015" name="Genome Announc.">
        <title>Draft Genome Sequence of Rhodococcus rhodochrous Strain KG-21, a Soil Isolate from Oil Fields of Krishna-Godavari Basin, India.</title>
        <authorList>
            <person name="Dawar C."/>
            <person name="Aggarwal R.K."/>
        </authorList>
    </citation>
    <scope>NUCLEOTIDE SEQUENCE [LARGE SCALE GENOMIC DNA]</scope>
    <source>
        <strain evidence="3 4">KG-21</strain>
    </source>
</reference>